<accession>A0A5P2X4F3</accession>
<dbReference type="EMBL" id="CP023690">
    <property type="protein sequence ID" value="QEV58584.1"/>
    <property type="molecule type" value="Genomic_DNA"/>
</dbReference>
<sequence length="150" mass="16359">MSAAIVAAAAALAGVLVQALIGDRRVRAERRRAEFVAAVRGVLRAYVRFRGRQYMKIRARRLGRDDTDESLAARYAARDALTEAIDYLYTATADQRLLAAAEEARELVVALGDAASEPGAVDEDAVAEIGRRARESHSALRQMARRALYG</sequence>
<proteinExistence type="predicted"/>
<evidence type="ECO:0000313" key="1">
    <source>
        <dbReference type="EMBL" id="QEV58584.1"/>
    </source>
</evidence>
<dbReference type="Proteomes" id="UP000326505">
    <property type="component" value="Chromosome"/>
</dbReference>
<gene>
    <name evidence="1" type="ORF">CP982_07535</name>
</gene>
<reference evidence="1 2" key="1">
    <citation type="submission" date="2017-09" db="EMBL/GenBank/DDBJ databases">
        <authorList>
            <person name="Lee N."/>
            <person name="Cho B.-K."/>
        </authorList>
    </citation>
    <scope>NUCLEOTIDE SEQUENCE [LARGE SCALE GENOMIC DNA]</scope>
    <source>
        <strain evidence="1 2">ATCC 27465</strain>
    </source>
</reference>
<name>A0A5P2X4F3_STRST</name>
<organism evidence="1 2">
    <name type="scientific">Streptomyces spectabilis</name>
    <dbReference type="NCBI Taxonomy" id="68270"/>
    <lineage>
        <taxon>Bacteria</taxon>
        <taxon>Bacillati</taxon>
        <taxon>Actinomycetota</taxon>
        <taxon>Actinomycetes</taxon>
        <taxon>Kitasatosporales</taxon>
        <taxon>Streptomycetaceae</taxon>
        <taxon>Streptomyces</taxon>
    </lineage>
</organism>
<protein>
    <submittedName>
        <fullName evidence="1">Uncharacterized protein</fullName>
    </submittedName>
</protein>
<dbReference type="KEGG" id="sspb:CP982_07535"/>
<dbReference type="AlphaFoldDB" id="A0A5P2X4F3"/>
<evidence type="ECO:0000313" key="2">
    <source>
        <dbReference type="Proteomes" id="UP000326505"/>
    </source>
</evidence>